<dbReference type="SMART" id="SM00886">
    <property type="entry name" value="Dabb"/>
    <property type="match status" value="2"/>
</dbReference>
<sequence length="220" mass="24318">MSWSSEIESSQMIEHIVLFKIKDGADSDKIDYIFNGLNGLVRLDQVLQLSAGPVHQLRSASAFTHVLHSRYGSKQDLGAYAVHPDHVSLVKESAPIVEDIMAVDWITDRTIAPPPSSVAKITLLKLKENVPDEVKMEFVEVTKGLNEKVSGIEHFTVGENFSPARAKGFSIGSIAYFRDVGEMDAHKELVNLLKDKKVGDYVDDTIVVDFLVPSVETPQL</sequence>
<dbReference type="InterPro" id="IPR044662">
    <property type="entry name" value="HS1/DABB1-like"/>
</dbReference>
<dbReference type="AlphaFoldDB" id="A0A1J3GUN3"/>
<proteinExistence type="predicted"/>
<evidence type="ECO:0000256" key="1">
    <source>
        <dbReference type="ARBA" id="ARBA00011738"/>
    </source>
</evidence>
<dbReference type="PROSITE" id="PS51502">
    <property type="entry name" value="S_R_A_B_BARREL"/>
    <property type="match status" value="2"/>
</dbReference>
<dbReference type="InterPro" id="IPR011008">
    <property type="entry name" value="Dimeric_a/b-barrel"/>
</dbReference>
<feature type="domain" description="Stress-response A/B barrel" evidence="2">
    <location>
        <begin position="13"/>
        <end position="105"/>
    </location>
</feature>
<dbReference type="PANTHER" id="PTHR33178:SF12">
    <property type="entry name" value="STRESS-RESPONSE A_B BARREL DOMAIN-CONTAINING PROTEIN DABB1"/>
    <property type="match status" value="1"/>
</dbReference>
<dbReference type="SUPFAM" id="SSF54909">
    <property type="entry name" value="Dimeric alpha+beta barrel"/>
    <property type="match status" value="2"/>
</dbReference>
<evidence type="ECO:0000259" key="2">
    <source>
        <dbReference type="PROSITE" id="PS51502"/>
    </source>
</evidence>
<comment type="subunit">
    <text evidence="1">Homodimer.</text>
</comment>
<name>A0A1J3GUN3_NOCCA</name>
<dbReference type="Pfam" id="PF07876">
    <property type="entry name" value="Dabb"/>
    <property type="match status" value="2"/>
</dbReference>
<gene>
    <name evidence="3" type="ORF">LE_TR11041_c1_g1_i1_g.36555</name>
</gene>
<accession>A0A1J3GUN3</accession>
<dbReference type="PANTHER" id="PTHR33178">
    <property type="match status" value="1"/>
</dbReference>
<evidence type="ECO:0000313" key="3">
    <source>
        <dbReference type="EMBL" id="JAU59859.1"/>
    </source>
</evidence>
<reference evidence="3" key="1">
    <citation type="submission" date="2016-07" db="EMBL/GenBank/DDBJ databases">
        <title>De novo transcriptome assembly of four accessions of the metal hyperaccumulator plant Noccaea caerulescens.</title>
        <authorList>
            <person name="Blande D."/>
            <person name="Halimaa P."/>
            <person name="Tervahauta A.I."/>
            <person name="Aarts M.G."/>
            <person name="Karenlampi S.O."/>
        </authorList>
    </citation>
    <scope>NUCLEOTIDE SEQUENCE</scope>
</reference>
<dbReference type="EMBL" id="GEVL01017482">
    <property type="protein sequence ID" value="JAU59859.1"/>
    <property type="molecule type" value="Transcribed_RNA"/>
</dbReference>
<dbReference type="Gene3D" id="3.30.70.100">
    <property type="match status" value="2"/>
</dbReference>
<feature type="domain" description="Stress-response A/B barrel" evidence="2">
    <location>
        <begin position="118"/>
        <end position="210"/>
    </location>
</feature>
<organism evidence="3">
    <name type="scientific">Noccaea caerulescens</name>
    <name type="common">Alpine penny-cress</name>
    <name type="synonym">Thlaspi caerulescens</name>
    <dbReference type="NCBI Taxonomy" id="107243"/>
    <lineage>
        <taxon>Eukaryota</taxon>
        <taxon>Viridiplantae</taxon>
        <taxon>Streptophyta</taxon>
        <taxon>Embryophyta</taxon>
        <taxon>Tracheophyta</taxon>
        <taxon>Spermatophyta</taxon>
        <taxon>Magnoliopsida</taxon>
        <taxon>eudicotyledons</taxon>
        <taxon>Gunneridae</taxon>
        <taxon>Pentapetalae</taxon>
        <taxon>rosids</taxon>
        <taxon>malvids</taxon>
        <taxon>Brassicales</taxon>
        <taxon>Brassicaceae</taxon>
        <taxon>Coluteocarpeae</taxon>
        <taxon>Noccaea</taxon>
    </lineage>
</organism>
<dbReference type="InterPro" id="IPR013097">
    <property type="entry name" value="Dabb"/>
</dbReference>
<protein>
    <recommendedName>
        <fullName evidence="2">Stress-response A/B barrel domain-containing protein</fullName>
    </recommendedName>
</protein>